<keyword evidence="3 4" id="KW-0862">Zinc</keyword>
<organism evidence="7 8">
    <name type="scientific">Klebsormidium nitens</name>
    <name type="common">Green alga</name>
    <name type="synonym">Ulothrix nitens</name>
    <dbReference type="NCBI Taxonomy" id="105231"/>
    <lineage>
        <taxon>Eukaryota</taxon>
        <taxon>Viridiplantae</taxon>
        <taxon>Streptophyta</taxon>
        <taxon>Klebsormidiophyceae</taxon>
        <taxon>Klebsormidiales</taxon>
        <taxon>Klebsormidiaceae</taxon>
        <taxon>Klebsormidium</taxon>
    </lineage>
</organism>
<dbReference type="GO" id="GO:0008270">
    <property type="term" value="F:zinc ion binding"/>
    <property type="evidence" value="ECO:0007669"/>
    <property type="project" value="UniProtKB-KW"/>
</dbReference>
<keyword evidence="8" id="KW-1185">Reference proteome</keyword>
<dbReference type="PROSITE" id="PS50145">
    <property type="entry name" value="ZF_TRAF"/>
    <property type="match status" value="1"/>
</dbReference>
<reference evidence="7 8" key="1">
    <citation type="journal article" date="2014" name="Nat. Commun.">
        <title>Klebsormidium flaccidum genome reveals primary factors for plant terrestrial adaptation.</title>
        <authorList>
            <person name="Hori K."/>
            <person name="Maruyama F."/>
            <person name="Fujisawa T."/>
            <person name="Togashi T."/>
            <person name="Yamamoto N."/>
            <person name="Seo M."/>
            <person name="Sato S."/>
            <person name="Yamada T."/>
            <person name="Mori H."/>
            <person name="Tajima N."/>
            <person name="Moriyama T."/>
            <person name="Ikeuchi M."/>
            <person name="Watanabe M."/>
            <person name="Wada H."/>
            <person name="Kobayashi K."/>
            <person name="Saito M."/>
            <person name="Masuda T."/>
            <person name="Sasaki-Sekimoto Y."/>
            <person name="Mashiguchi K."/>
            <person name="Awai K."/>
            <person name="Shimojima M."/>
            <person name="Masuda S."/>
            <person name="Iwai M."/>
            <person name="Nobusawa T."/>
            <person name="Narise T."/>
            <person name="Kondo S."/>
            <person name="Saito H."/>
            <person name="Sato R."/>
            <person name="Murakawa M."/>
            <person name="Ihara Y."/>
            <person name="Oshima-Yamada Y."/>
            <person name="Ohtaka K."/>
            <person name="Satoh M."/>
            <person name="Sonobe K."/>
            <person name="Ishii M."/>
            <person name="Ohtani R."/>
            <person name="Kanamori-Sato M."/>
            <person name="Honoki R."/>
            <person name="Miyazaki D."/>
            <person name="Mochizuki H."/>
            <person name="Umetsu J."/>
            <person name="Higashi K."/>
            <person name="Shibata D."/>
            <person name="Kamiya Y."/>
            <person name="Sato N."/>
            <person name="Nakamura Y."/>
            <person name="Tabata S."/>
            <person name="Ida S."/>
            <person name="Kurokawa K."/>
            <person name="Ohta H."/>
        </authorList>
    </citation>
    <scope>NUCLEOTIDE SEQUENCE [LARGE SCALE GENOMIC DNA]</scope>
    <source>
        <strain evidence="7 8">NIES-2285</strain>
    </source>
</reference>
<evidence type="ECO:0000256" key="2">
    <source>
        <dbReference type="ARBA" id="ARBA00022771"/>
    </source>
</evidence>
<feature type="coiled-coil region" evidence="5">
    <location>
        <begin position="296"/>
        <end position="346"/>
    </location>
</feature>
<dbReference type="Pfam" id="PF02176">
    <property type="entry name" value="zf-TRAF"/>
    <property type="match status" value="1"/>
</dbReference>
<dbReference type="OrthoDB" id="1737200at2759"/>
<evidence type="ECO:0000313" key="8">
    <source>
        <dbReference type="Proteomes" id="UP000054558"/>
    </source>
</evidence>
<dbReference type="PANTHER" id="PTHR10131">
    <property type="entry name" value="TNF RECEPTOR ASSOCIATED FACTOR"/>
    <property type="match status" value="1"/>
</dbReference>
<protein>
    <recommendedName>
        <fullName evidence="6">TRAF-type domain-containing protein</fullName>
    </recommendedName>
</protein>
<evidence type="ECO:0000256" key="4">
    <source>
        <dbReference type="PROSITE-ProRule" id="PRU00207"/>
    </source>
</evidence>
<proteinExistence type="predicted"/>
<name>A0A1Y1HY31_KLENI</name>
<evidence type="ECO:0000313" key="7">
    <source>
        <dbReference type="EMBL" id="GAQ81447.1"/>
    </source>
</evidence>
<evidence type="ECO:0000256" key="3">
    <source>
        <dbReference type="ARBA" id="ARBA00022833"/>
    </source>
</evidence>
<dbReference type="InterPro" id="IPR013083">
    <property type="entry name" value="Znf_RING/FYVE/PHD"/>
</dbReference>
<dbReference type="STRING" id="105231.A0A1Y1HY31"/>
<accession>A0A1Y1HY31</accession>
<dbReference type="GO" id="GO:0005737">
    <property type="term" value="C:cytoplasm"/>
    <property type="evidence" value="ECO:0000318"/>
    <property type="project" value="GO_Central"/>
</dbReference>
<dbReference type="Gene3D" id="3.30.40.10">
    <property type="entry name" value="Zinc/RING finger domain, C3HC4 (zinc finger)"/>
    <property type="match status" value="1"/>
</dbReference>
<keyword evidence="5" id="KW-0175">Coiled coil</keyword>
<feature type="domain" description="TRAF-type" evidence="6">
    <location>
        <begin position="189"/>
        <end position="240"/>
    </location>
</feature>
<dbReference type="AlphaFoldDB" id="A0A1Y1HY31"/>
<keyword evidence="1 4" id="KW-0479">Metal-binding</keyword>
<evidence type="ECO:0000256" key="5">
    <source>
        <dbReference type="SAM" id="Coils"/>
    </source>
</evidence>
<dbReference type="SUPFAM" id="SSF49599">
    <property type="entry name" value="TRAF domain-like"/>
    <property type="match status" value="1"/>
</dbReference>
<evidence type="ECO:0000256" key="1">
    <source>
        <dbReference type="ARBA" id="ARBA00022723"/>
    </source>
</evidence>
<dbReference type="InterPro" id="IPR001293">
    <property type="entry name" value="Znf_TRAF"/>
</dbReference>
<feature type="zinc finger region" description="TRAF-type" evidence="4">
    <location>
        <begin position="189"/>
        <end position="240"/>
    </location>
</feature>
<keyword evidence="2 4" id="KW-0863">Zinc-finger</keyword>
<dbReference type="PANTHER" id="PTHR10131:SF161">
    <property type="entry name" value="F26K24.24 PROTEIN"/>
    <property type="match status" value="1"/>
</dbReference>
<sequence length="350" mass="39401">MEARPAPPKLTECGYYDVAELQRISERLLLTLAAAAVAKTTGDLFRGPSAVVPDLKTSLLEYLHQQSESYIGGAHTEVPHAVIEGMLENFVRSQRSFMGKVPGLTNRDEKIEELAAELDRQSAWMNGRREFLAKALIKRVDRSQMVHCNARFEDETELAKHKSEECLFRPLSCPHDGCTEVFSALHEETHDAMCPFKLLPCEQGCKERVTRGDMDKHCVTTCPMKLVACPFESVGCKESLHQCEVEAHCDTCTQIHLKMVLRLGQRQEVTIGSYVQRLALVEKSVSLAARSADVDVHTVSLQLKESEAKVRQLSAEVTQLKRDLKASDMSAEVLQLRRELRQLQKILERD</sequence>
<dbReference type="OMA" id="KSIDMKC"/>
<gene>
    <name evidence="7" type="ORF">KFL_000800250</name>
</gene>
<evidence type="ECO:0000259" key="6">
    <source>
        <dbReference type="PROSITE" id="PS50145"/>
    </source>
</evidence>
<dbReference type="Proteomes" id="UP000054558">
    <property type="component" value="Unassembled WGS sequence"/>
</dbReference>
<dbReference type="EMBL" id="DF237029">
    <property type="protein sequence ID" value="GAQ81447.1"/>
    <property type="molecule type" value="Genomic_DNA"/>
</dbReference>